<accession>A0A4V4HDG1</accession>
<gene>
    <name evidence="2" type="ORF">K435DRAFT_867928</name>
</gene>
<dbReference type="AlphaFoldDB" id="A0A4V4HDG1"/>
<proteinExistence type="predicted"/>
<evidence type="ECO:0000313" key="3">
    <source>
        <dbReference type="Proteomes" id="UP000297245"/>
    </source>
</evidence>
<keyword evidence="3" id="KW-1185">Reference proteome</keyword>
<evidence type="ECO:0000256" key="1">
    <source>
        <dbReference type="SAM" id="MobiDB-lite"/>
    </source>
</evidence>
<organism evidence="2 3">
    <name type="scientific">Dendrothele bispora (strain CBS 962.96)</name>
    <dbReference type="NCBI Taxonomy" id="1314807"/>
    <lineage>
        <taxon>Eukaryota</taxon>
        <taxon>Fungi</taxon>
        <taxon>Dikarya</taxon>
        <taxon>Basidiomycota</taxon>
        <taxon>Agaricomycotina</taxon>
        <taxon>Agaricomycetes</taxon>
        <taxon>Agaricomycetidae</taxon>
        <taxon>Agaricales</taxon>
        <taxon>Agaricales incertae sedis</taxon>
        <taxon>Dendrothele</taxon>
    </lineage>
</organism>
<name>A0A4V4HDG1_DENBC</name>
<dbReference type="EMBL" id="ML179480">
    <property type="protein sequence ID" value="THU86795.1"/>
    <property type="molecule type" value="Genomic_DNA"/>
</dbReference>
<protein>
    <submittedName>
        <fullName evidence="2">Uncharacterized protein</fullName>
    </submittedName>
</protein>
<reference evidence="2 3" key="1">
    <citation type="journal article" date="2019" name="Nat. Ecol. Evol.">
        <title>Megaphylogeny resolves global patterns of mushroom evolution.</title>
        <authorList>
            <person name="Varga T."/>
            <person name="Krizsan K."/>
            <person name="Foldi C."/>
            <person name="Dima B."/>
            <person name="Sanchez-Garcia M."/>
            <person name="Sanchez-Ramirez S."/>
            <person name="Szollosi G.J."/>
            <person name="Szarkandi J.G."/>
            <person name="Papp V."/>
            <person name="Albert L."/>
            <person name="Andreopoulos W."/>
            <person name="Angelini C."/>
            <person name="Antonin V."/>
            <person name="Barry K.W."/>
            <person name="Bougher N.L."/>
            <person name="Buchanan P."/>
            <person name="Buyck B."/>
            <person name="Bense V."/>
            <person name="Catcheside P."/>
            <person name="Chovatia M."/>
            <person name="Cooper J."/>
            <person name="Damon W."/>
            <person name="Desjardin D."/>
            <person name="Finy P."/>
            <person name="Geml J."/>
            <person name="Haridas S."/>
            <person name="Hughes K."/>
            <person name="Justo A."/>
            <person name="Karasinski D."/>
            <person name="Kautmanova I."/>
            <person name="Kiss B."/>
            <person name="Kocsube S."/>
            <person name="Kotiranta H."/>
            <person name="LaButti K.M."/>
            <person name="Lechner B.E."/>
            <person name="Liimatainen K."/>
            <person name="Lipzen A."/>
            <person name="Lukacs Z."/>
            <person name="Mihaltcheva S."/>
            <person name="Morgado L.N."/>
            <person name="Niskanen T."/>
            <person name="Noordeloos M.E."/>
            <person name="Ohm R.A."/>
            <person name="Ortiz-Santana B."/>
            <person name="Ovrebo C."/>
            <person name="Racz N."/>
            <person name="Riley R."/>
            <person name="Savchenko A."/>
            <person name="Shiryaev A."/>
            <person name="Soop K."/>
            <person name="Spirin V."/>
            <person name="Szebenyi C."/>
            <person name="Tomsovsky M."/>
            <person name="Tulloss R.E."/>
            <person name="Uehling J."/>
            <person name="Grigoriev I.V."/>
            <person name="Vagvolgyi C."/>
            <person name="Papp T."/>
            <person name="Martin F.M."/>
            <person name="Miettinen O."/>
            <person name="Hibbett D.S."/>
            <person name="Nagy L.G."/>
        </authorList>
    </citation>
    <scope>NUCLEOTIDE SEQUENCE [LARGE SCALE GENOMIC DNA]</scope>
    <source>
        <strain evidence="2 3">CBS 962.96</strain>
    </source>
</reference>
<dbReference type="Proteomes" id="UP000297245">
    <property type="component" value="Unassembled WGS sequence"/>
</dbReference>
<sequence>MFRVLSIHDIPVTRYHCDFRLTNTVPSSAFAQQYHLDNTDTIPLTIKVNPSRAVTFTVETLTSHYCPPGSQLILARNVQAASCIQASEPDLPDTLQQSFSQWVPTQPVALPTSYSFGASVFSVSPQSATSFREDPSVAQKPLPDDEPFLWF</sequence>
<feature type="region of interest" description="Disordered" evidence="1">
    <location>
        <begin position="132"/>
        <end position="151"/>
    </location>
</feature>
<evidence type="ECO:0000313" key="2">
    <source>
        <dbReference type="EMBL" id="THU86795.1"/>
    </source>
</evidence>